<reference evidence="3" key="1">
    <citation type="journal article" date="2019" name="Int. J. Syst. Evol. Microbiol.">
        <title>The Global Catalogue of Microorganisms (GCM) 10K type strain sequencing project: providing services to taxonomists for standard genome sequencing and annotation.</title>
        <authorList>
            <consortium name="The Broad Institute Genomics Platform"/>
            <consortium name="The Broad Institute Genome Sequencing Center for Infectious Disease"/>
            <person name="Wu L."/>
            <person name="Ma J."/>
        </authorList>
    </citation>
    <scope>NUCLEOTIDE SEQUENCE [LARGE SCALE GENOMIC DNA]</scope>
    <source>
        <strain evidence="3">JCM 16703</strain>
    </source>
</reference>
<protein>
    <recommendedName>
        <fullName evidence="4">PH domain-containing protein</fullName>
    </recommendedName>
</protein>
<evidence type="ECO:0000256" key="1">
    <source>
        <dbReference type="SAM" id="Phobius"/>
    </source>
</evidence>
<comment type="caution">
    <text evidence="2">The sequence shown here is derived from an EMBL/GenBank/DDBJ whole genome shotgun (WGS) entry which is preliminary data.</text>
</comment>
<dbReference type="RefSeq" id="WP_344732594.1">
    <property type="nucleotide sequence ID" value="NZ_BAAAZH010000011.1"/>
</dbReference>
<keyword evidence="1" id="KW-1133">Transmembrane helix</keyword>
<sequence>MASRPSDPLPTPFDYRLNPAFGVRFFGAALVALALVMFAATAIVAIAGWNADLLVVVLVLGLAAVFTFGWWLRNRATVLHVDAEGYRVRLVRGAGVAAASWTEVEDAATASPHGIPVVVLQLTGGRTTSIPVQALAIDREEFVRELQRRLRDGQGLRPL</sequence>
<gene>
    <name evidence="2" type="ORF">GCM10022215_14150</name>
</gene>
<evidence type="ECO:0000313" key="2">
    <source>
        <dbReference type="EMBL" id="GAA4115351.1"/>
    </source>
</evidence>
<feature type="transmembrane region" description="Helical" evidence="1">
    <location>
        <begin position="21"/>
        <end position="47"/>
    </location>
</feature>
<feature type="transmembrane region" description="Helical" evidence="1">
    <location>
        <begin position="53"/>
        <end position="72"/>
    </location>
</feature>
<keyword evidence="1" id="KW-0472">Membrane</keyword>
<accession>A0ABP7XGY5</accession>
<keyword evidence="1" id="KW-0812">Transmembrane</keyword>
<organism evidence="2 3">
    <name type="scientific">Nocardioides fonticola</name>
    <dbReference type="NCBI Taxonomy" id="450363"/>
    <lineage>
        <taxon>Bacteria</taxon>
        <taxon>Bacillati</taxon>
        <taxon>Actinomycetota</taxon>
        <taxon>Actinomycetes</taxon>
        <taxon>Propionibacteriales</taxon>
        <taxon>Nocardioidaceae</taxon>
        <taxon>Nocardioides</taxon>
    </lineage>
</organism>
<evidence type="ECO:0000313" key="3">
    <source>
        <dbReference type="Proteomes" id="UP001501495"/>
    </source>
</evidence>
<dbReference type="Proteomes" id="UP001501495">
    <property type="component" value="Unassembled WGS sequence"/>
</dbReference>
<evidence type="ECO:0008006" key="4">
    <source>
        <dbReference type="Google" id="ProtNLM"/>
    </source>
</evidence>
<proteinExistence type="predicted"/>
<name>A0ABP7XGY5_9ACTN</name>
<keyword evidence="3" id="KW-1185">Reference proteome</keyword>
<dbReference type="EMBL" id="BAAAZH010000011">
    <property type="protein sequence ID" value="GAA4115351.1"/>
    <property type="molecule type" value="Genomic_DNA"/>
</dbReference>